<reference evidence="6" key="1">
    <citation type="journal article" date="2023" name="Mol. Phylogenet. Evol.">
        <title>Genome-scale phylogeny and comparative genomics of the fungal order Sordariales.</title>
        <authorList>
            <person name="Hensen N."/>
            <person name="Bonometti L."/>
            <person name="Westerberg I."/>
            <person name="Brannstrom I.O."/>
            <person name="Guillou S."/>
            <person name="Cros-Aarteil S."/>
            <person name="Calhoun S."/>
            <person name="Haridas S."/>
            <person name="Kuo A."/>
            <person name="Mondo S."/>
            <person name="Pangilinan J."/>
            <person name="Riley R."/>
            <person name="LaButti K."/>
            <person name="Andreopoulos B."/>
            <person name="Lipzen A."/>
            <person name="Chen C."/>
            <person name="Yan M."/>
            <person name="Daum C."/>
            <person name="Ng V."/>
            <person name="Clum A."/>
            <person name="Steindorff A."/>
            <person name="Ohm R.A."/>
            <person name="Martin F."/>
            <person name="Silar P."/>
            <person name="Natvig D.O."/>
            <person name="Lalanne C."/>
            <person name="Gautier V."/>
            <person name="Ament-Velasquez S.L."/>
            <person name="Kruys A."/>
            <person name="Hutchinson M.I."/>
            <person name="Powell A.J."/>
            <person name="Barry K."/>
            <person name="Miller A.N."/>
            <person name="Grigoriev I.V."/>
            <person name="Debuchy R."/>
            <person name="Gladieux P."/>
            <person name="Hiltunen Thoren M."/>
            <person name="Johannesson H."/>
        </authorList>
    </citation>
    <scope>NUCLEOTIDE SEQUENCE</scope>
    <source>
        <strain evidence="6">CBS 538.74</strain>
    </source>
</reference>
<dbReference type="InterPro" id="IPR011989">
    <property type="entry name" value="ARM-like"/>
</dbReference>
<feature type="repeat" description="Pumilio" evidence="3">
    <location>
        <begin position="586"/>
        <end position="621"/>
    </location>
</feature>
<feature type="region of interest" description="Disordered" evidence="4">
    <location>
        <begin position="347"/>
        <end position="383"/>
    </location>
</feature>
<dbReference type="PROSITE" id="PS50303">
    <property type="entry name" value="PUM_HD"/>
    <property type="match status" value="1"/>
</dbReference>
<feature type="region of interest" description="Disordered" evidence="4">
    <location>
        <begin position="93"/>
        <end position="112"/>
    </location>
</feature>
<feature type="repeat" description="Pumilio" evidence="3">
    <location>
        <begin position="737"/>
        <end position="772"/>
    </location>
</feature>
<dbReference type="InterPro" id="IPR033712">
    <property type="entry name" value="Pumilio_RNA-bd"/>
</dbReference>
<feature type="compositionally biased region" description="Polar residues" evidence="4">
    <location>
        <begin position="17"/>
        <end position="48"/>
    </location>
</feature>
<evidence type="ECO:0000256" key="4">
    <source>
        <dbReference type="SAM" id="MobiDB-lite"/>
    </source>
</evidence>
<dbReference type="AlphaFoldDB" id="A0AAN6VQW7"/>
<dbReference type="CDD" id="cd07920">
    <property type="entry name" value="Pumilio"/>
    <property type="match status" value="1"/>
</dbReference>
<feature type="compositionally biased region" description="Polar residues" evidence="4">
    <location>
        <begin position="189"/>
        <end position="198"/>
    </location>
</feature>
<feature type="region of interest" description="Disordered" evidence="4">
    <location>
        <begin position="798"/>
        <end position="881"/>
    </location>
</feature>
<evidence type="ECO:0000313" key="7">
    <source>
        <dbReference type="Proteomes" id="UP001302745"/>
    </source>
</evidence>
<feature type="compositionally biased region" description="Polar residues" evidence="4">
    <location>
        <begin position="866"/>
        <end position="881"/>
    </location>
</feature>
<dbReference type="PANTHER" id="PTHR12537:SF12">
    <property type="entry name" value="MATERNAL PROTEIN PUMILIO"/>
    <property type="match status" value="1"/>
</dbReference>
<reference evidence="6" key="2">
    <citation type="submission" date="2023-05" db="EMBL/GenBank/DDBJ databases">
        <authorList>
            <consortium name="Lawrence Berkeley National Laboratory"/>
            <person name="Steindorff A."/>
            <person name="Hensen N."/>
            <person name="Bonometti L."/>
            <person name="Westerberg I."/>
            <person name="Brannstrom I.O."/>
            <person name="Guillou S."/>
            <person name="Cros-Aarteil S."/>
            <person name="Calhoun S."/>
            <person name="Haridas S."/>
            <person name="Kuo A."/>
            <person name="Mondo S."/>
            <person name="Pangilinan J."/>
            <person name="Riley R."/>
            <person name="Labutti K."/>
            <person name="Andreopoulos B."/>
            <person name="Lipzen A."/>
            <person name="Chen C."/>
            <person name="Yanf M."/>
            <person name="Daum C."/>
            <person name="Ng V."/>
            <person name="Clum A."/>
            <person name="Ohm R."/>
            <person name="Martin F."/>
            <person name="Silar P."/>
            <person name="Natvig D."/>
            <person name="Lalanne C."/>
            <person name="Gautier V."/>
            <person name="Ament-Velasquez S.L."/>
            <person name="Kruys A."/>
            <person name="Hutchinson M.I."/>
            <person name="Powell A.J."/>
            <person name="Barry K."/>
            <person name="Miller A.N."/>
            <person name="Grigoriev I.V."/>
            <person name="Debuchy R."/>
            <person name="Gladieux P."/>
            <person name="Thoren M.H."/>
            <person name="Johannesson H."/>
        </authorList>
    </citation>
    <scope>NUCLEOTIDE SEQUENCE</scope>
    <source>
        <strain evidence="6">CBS 538.74</strain>
    </source>
</reference>
<feature type="repeat" description="Pumilio" evidence="3">
    <location>
        <begin position="514"/>
        <end position="549"/>
    </location>
</feature>
<dbReference type="InterPro" id="IPR033133">
    <property type="entry name" value="PUM-HD"/>
</dbReference>
<feature type="region of interest" description="Disordered" evidence="4">
    <location>
        <begin position="1"/>
        <end position="48"/>
    </location>
</feature>
<feature type="domain" description="PUM-HD" evidence="5">
    <location>
        <begin position="457"/>
        <end position="798"/>
    </location>
</feature>
<dbReference type="EMBL" id="MU856878">
    <property type="protein sequence ID" value="KAK4155924.1"/>
    <property type="molecule type" value="Genomic_DNA"/>
</dbReference>
<evidence type="ECO:0000313" key="6">
    <source>
        <dbReference type="EMBL" id="KAK4155924.1"/>
    </source>
</evidence>
<proteinExistence type="predicted"/>
<protein>
    <submittedName>
        <fullName evidence="6">Armadillo-type protein</fullName>
    </submittedName>
</protein>
<evidence type="ECO:0000256" key="3">
    <source>
        <dbReference type="PROSITE-ProRule" id="PRU00317"/>
    </source>
</evidence>
<dbReference type="GO" id="GO:0000288">
    <property type="term" value="P:nuclear-transcribed mRNA catabolic process, deadenylation-dependent decay"/>
    <property type="evidence" value="ECO:0007669"/>
    <property type="project" value="TreeGrafter"/>
</dbReference>
<evidence type="ECO:0000259" key="5">
    <source>
        <dbReference type="PROSITE" id="PS50303"/>
    </source>
</evidence>
<dbReference type="GO" id="GO:0005737">
    <property type="term" value="C:cytoplasm"/>
    <property type="evidence" value="ECO:0007669"/>
    <property type="project" value="TreeGrafter"/>
</dbReference>
<sequence>MATNSRRSRLSDYTGMPNGSHNTQAGVGNPLFSTASHSSGPWNTNATGGFSNLRPRDAIDAFGTVGLGSGALTSTANANAWAAGPWNATDSTQARALSGNTSPRTRSDASVHDTNGLSKLFAGTSTMAQRGPVGSKPATTAALEHSNGTFSYTPPFAAFTDERDGDQFLAQEPERRYPTLSMAAPHQAQEPSSLTGPSHKSVPSRPESDFLFKANGFSDFTYGVPAPASMHSQRPSLAGPSFPTPNVGFDQNAVRQGQAQLAEALARMGIDATNGVMNGRQNGPFYGDASQNFQLNPGSQPWENGQGQGYGNGYAKDTYTNGTGLEKRGSIVGGDSPAGSTYRVGGGLNSPRGFTGTPQTNADAWSRPTSRDPRMGSDLGRRGPGEHFVQQSQTPYFPNSFYPQNYPQFSSPYPGYGDPRHPTHMPGFGLPMPPYALGGPGTAPTRPSRDQDPGRGFRSALLHEFKNSPKSKRWDLKDIWNHVVEFSGDQQASRFIQQKLETANSDERDQFFAEIEPNAVQLMKDLFGNYVMQKLFEYGDQVQKKVMANAMKGKVVDLSMQPYACRVVQKALEHVLVEQQTELVRELEPDLIRVAQDQHGNHVVQQAIALVPREHIDFIMASVVSHVPQLASHQYGCRVVQRVLEHGTETDKASIQQELHNSAEKLVVDIYGNYVIQHVLEKGSPQERSRMISVVMPQLLTLSRHKNASNVVEKCILFGSPKEQRAIRDQLVARGDEANSPLFQLMKDQFGNYVIQKLVKALQGPDRRVLVEKLASYLQSLKKSGATSKQIEAMERLVADSQSPASAATSNHPTPPSTAPTSPGLHVDVNSAAPTSNPSMDPNSPLSTPSSSLHDDAVEPAADRATNGQVNGKKTTPASIL</sequence>
<dbReference type="SUPFAM" id="SSF48371">
    <property type="entry name" value="ARM repeat"/>
    <property type="match status" value="1"/>
</dbReference>
<dbReference type="SMART" id="SM00025">
    <property type="entry name" value="Pumilio"/>
    <property type="match status" value="8"/>
</dbReference>
<feature type="region of interest" description="Disordered" evidence="4">
    <location>
        <begin position="181"/>
        <end position="207"/>
    </location>
</feature>
<keyword evidence="1" id="KW-0677">Repeat</keyword>
<feature type="repeat" description="Pumilio" evidence="3">
    <location>
        <begin position="622"/>
        <end position="657"/>
    </location>
</feature>
<feature type="repeat" description="Pumilio" evidence="3">
    <location>
        <begin position="478"/>
        <end position="513"/>
    </location>
</feature>
<feature type="compositionally biased region" description="Polar residues" evidence="4">
    <location>
        <begin position="93"/>
        <end position="104"/>
    </location>
</feature>
<dbReference type="InterPro" id="IPR016024">
    <property type="entry name" value="ARM-type_fold"/>
</dbReference>
<dbReference type="GO" id="GO:0003730">
    <property type="term" value="F:mRNA 3'-UTR binding"/>
    <property type="evidence" value="ECO:0007669"/>
    <property type="project" value="TreeGrafter"/>
</dbReference>
<dbReference type="Pfam" id="PF00806">
    <property type="entry name" value="PUF"/>
    <property type="match status" value="8"/>
</dbReference>
<keyword evidence="7" id="KW-1185">Reference proteome</keyword>
<feature type="compositionally biased region" description="Basic and acidic residues" evidence="4">
    <location>
        <begin position="369"/>
        <end position="383"/>
    </location>
</feature>
<dbReference type="Gene3D" id="1.25.10.10">
    <property type="entry name" value="Leucine-rich Repeat Variant"/>
    <property type="match status" value="1"/>
</dbReference>
<dbReference type="InterPro" id="IPR001313">
    <property type="entry name" value="Pumilio_RNA-bd_rpt"/>
</dbReference>
<comment type="function">
    <text evidence="2">RNA-binding nucleolar protein required for pre-rRNA processing. Involved in production of 18S rRNA and assembly of small ribosomal subunit.</text>
</comment>
<evidence type="ECO:0000256" key="1">
    <source>
        <dbReference type="ARBA" id="ARBA00022737"/>
    </source>
</evidence>
<dbReference type="Proteomes" id="UP001302745">
    <property type="component" value="Unassembled WGS sequence"/>
</dbReference>
<dbReference type="PANTHER" id="PTHR12537">
    <property type="entry name" value="RNA BINDING PROTEIN PUMILIO-RELATED"/>
    <property type="match status" value="1"/>
</dbReference>
<gene>
    <name evidence="6" type="ORF">C8A00DRAFT_31266</name>
</gene>
<feature type="repeat" description="Pumilio" evidence="3">
    <location>
        <begin position="658"/>
        <end position="693"/>
    </location>
</feature>
<evidence type="ECO:0000256" key="2">
    <source>
        <dbReference type="ARBA" id="ARBA00024893"/>
    </source>
</evidence>
<feature type="compositionally biased region" description="Polar residues" evidence="4">
    <location>
        <begin position="832"/>
        <end position="842"/>
    </location>
</feature>
<name>A0AAN6VQW7_9PEZI</name>
<dbReference type="PROSITE" id="PS50302">
    <property type="entry name" value="PUM"/>
    <property type="match status" value="7"/>
</dbReference>
<feature type="compositionally biased region" description="Low complexity" evidence="4">
    <location>
        <begin position="803"/>
        <end position="812"/>
    </location>
</feature>
<comment type="caution">
    <text evidence="6">The sequence shown here is derived from an EMBL/GenBank/DDBJ whole genome shotgun (WGS) entry which is preliminary data.</text>
</comment>
<feature type="repeat" description="Pumilio" evidence="3">
    <location>
        <begin position="550"/>
        <end position="585"/>
    </location>
</feature>
<accession>A0AAN6VQW7</accession>
<organism evidence="6 7">
    <name type="scientific">Chaetomidium leptoderma</name>
    <dbReference type="NCBI Taxonomy" id="669021"/>
    <lineage>
        <taxon>Eukaryota</taxon>
        <taxon>Fungi</taxon>
        <taxon>Dikarya</taxon>
        <taxon>Ascomycota</taxon>
        <taxon>Pezizomycotina</taxon>
        <taxon>Sordariomycetes</taxon>
        <taxon>Sordariomycetidae</taxon>
        <taxon>Sordariales</taxon>
        <taxon>Chaetomiaceae</taxon>
        <taxon>Chaetomidium</taxon>
    </lineage>
</organism>